<feature type="non-terminal residue" evidence="1">
    <location>
        <position position="115"/>
    </location>
</feature>
<name>A0A382TMI5_9ZZZZ</name>
<accession>A0A382TMI5</accession>
<protein>
    <submittedName>
        <fullName evidence="1">Uncharacterized protein</fullName>
    </submittedName>
</protein>
<evidence type="ECO:0000313" key="1">
    <source>
        <dbReference type="EMBL" id="SVD22982.1"/>
    </source>
</evidence>
<sequence length="115" mass="12479">MAGDGVSLCQKPLYANLVLELVVGRLNHFVFSNGSLTILNFVTSFKIMSRGGKREGAGRPKGAGMYGEETKPVRIPVSMVDRVLRFVRHKEFALPLYACGVSAGFPSPADDYLEG</sequence>
<organism evidence="1">
    <name type="scientific">marine metagenome</name>
    <dbReference type="NCBI Taxonomy" id="408172"/>
    <lineage>
        <taxon>unclassified sequences</taxon>
        <taxon>metagenomes</taxon>
        <taxon>ecological metagenomes</taxon>
    </lineage>
</organism>
<dbReference type="AlphaFoldDB" id="A0A382TMI5"/>
<dbReference type="EMBL" id="UINC01137565">
    <property type="protein sequence ID" value="SVD22982.1"/>
    <property type="molecule type" value="Genomic_DNA"/>
</dbReference>
<proteinExistence type="predicted"/>
<gene>
    <name evidence="1" type="ORF">METZ01_LOCUS375836</name>
</gene>
<reference evidence="1" key="1">
    <citation type="submission" date="2018-05" db="EMBL/GenBank/DDBJ databases">
        <authorList>
            <person name="Lanie J.A."/>
            <person name="Ng W.-L."/>
            <person name="Kazmierczak K.M."/>
            <person name="Andrzejewski T.M."/>
            <person name="Davidsen T.M."/>
            <person name="Wayne K.J."/>
            <person name="Tettelin H."/>
            <person name="Glass J.I."/>
            <person name="Rusch D."/>
            <person name="Podicherti R."/>
            <person name="Tsui H.-C.T."/>
            <person name="Winkler M.E."/>
        </authorList>
    </citation>
    <scope>NUCLEOTIDE SEQUENCE</scope>
</reference>